<dbReference type="InterPro" id="IPR012902">
    <property type="entry name" value="N_methyl_site"/>
</dbReference>
<dbReference type="Proteomes" id="UP001596170">
    <property type="component" value="Unassembled WGS sequence"/>
</dbReference>
<protein>
    <recommendedName>
        <fullName evidence="10">ComG operon protein 3</fullName>
    </recommendedName>
</protein>
<evidence type="ECO:0000256" key="3">
    <source>
        <dbReference type="ARBA" id="ARBA00022475"/>
    </source>
</evidence>
<keyword evidence="10" id="KW-0813">Transport</keyword>
<evidence type="ECO:0000256" key="6">
    <source>
        <dbReference type="ARBA" id="ARBA00022989"/>
    </source>
</evidence>
<dbReference type="Pfam" id="PF07963">
    <property type="entry name" value="N_methyl"/>
    <property type="match status" value="1"/>
</dbReference>
<dbReference type="NCBIfam" id="NF040999">
    <property type="entry name" value="pilin_ComGC"/>
    <property type="match status" value="1"/>
</dbReference>
<evidence type="ECO:0000313" key="11">
    <source>
        <dbReference type="EMBL" id="MFC6039894.1"/>
    </source>
</evidence>
<evidence type="ECO:0000256" key="9">
    <source>
        <dbReference type="ARBA" id="ARBA00043982"/>
    </source>
</evidence>
<keyword evidence="6 10" id="KW-1133">Transmembrane helix</keyword>
<comment type="similarity">
    <text evidence="9 10">Belongs to the ComGC family.</text>
</comment>
<keyword evidence="12" id="KW-1185">Reference proteome</keyword>
<dbReference type="Gene3D" id="3.30.700.10">
    <property type="entry name" value="Glycoprotein, Type 4 Pilin"/>
    <property type="match status" value="1"/>
</dbReference>
<reference evidence="12" key="1">
    <citation type="journal article" date="2019" name="Int. J. Syst. Evol. Microbiol.">
        <title>The Global Catalogue of Microorganisms (GCM) 10K type strain sequencing project: providing services to taxonomists for standard genome sequencing and annotation.</title>
        <authorList>
            <consortium name="The Broad Institute Genomics Platform"/>
            <consortium name="The Broad Institute Genome Sequencing Center for Infectious Disease"/>
            <person name="Wu L."/>
            <person name="Ma J."/>
        </authorList>
    </citation>
    <scope>NUCLEOTIDE SEQUENCE [LARGE SCALE GENOMIC DNA]</scope>
    <source>
        <strain evidence="12">CCUG 54527</strain>
    </source>
</reference>
<sequence length="111" mass="12096">MKKMTCQKGFTLIEMMVVLLIISVLILIAIPNVTKHSATIDEKGCQAYIKMVQGQVEAYRIDKKAMPVDVADLVANDYLNEGETTCPNGKIIEINSGVVSEVVVIETVDGP</sequence>
<dbReference type="PANTHER" id="PTHR30093:SF2">
    <property type="entry name" value="TYPE II SECRETION SYSTEM PROTEIN H"/>
    <property type="match status" value="1"/>
</dbReference>
<evidence type="ECO:0000313" key="12">
    <source>
        <dbReference type="Proteomes" id="UP001596170"/>
    </source>
</evidence>
<keyword evidence="3 10" id="KW-1003">Cell membrane</keyword>
<feature type="transmembrane region" description="Helical" evidence="10">
    <location>
        <begin position="12"/>
        <end position="30"/>
    </location>
</feature>
<evidence type="ECO:0000256" key="10">
    <source>
        <dbReference type="PIRNR" id="PIRNR029928"/>
    </source>
</evidence>
<proteinExistence type="inferred from homology"/>
<dbReference type="NCBIfam" id="TIGR02532">
    <property type="entry name" value="IV_pilin_GFxxxE"/>
    <property type="match status" value="1"/>
</dbReference>
<dbReference type="PANTHER" id="PTHR30093">
    <property type="entry name" value="GENERAL SECRETION PATHWAY PROTEIN G"/>
    <property type="match status" value="1"/>
</dbReference>
<dbReference type="RefSeq" id="WP_377734089.1">
    <property type="nucleotide sequence ID" value="NZ_JBHSRI010000018.1"/>
</dbReference>
<comment type="caution">
    <text evidence="11">The sequence shown here is derived from an EMBL/GenBank/DDBJ whole genome shotgun (WGS) entry which is preliminary data.</text>
</comment>
<comment type="subcellular location">
    <subcellularLocation>
        <location evidence="1">Cell membrane</location>
        <topology evidence="1">Single-pass membrane protein</topology>
    </subcellularLocation>
    <subcellularLocation>
        <location evidence="2">Cell surface</location>
    </subcellularLocation>
</comment>
<evidence type="ECO:0000256" key="1">
    <source>
        <dbReference type="ARBA" id="ARBA00004162"/>
    </source>
</evidence>
<keyword evidence="7 10" id="KW-0472">Membrane</keyword>
<dbReference type="SUPFAM" id="SSF54523">
    <property type="entry name" value="Pili subunits"/>
    <property type="match status" value="1"/>
</dbReference>
<evidence type="ECO:0000256" key="4">
    <source>
        <dbReference type="ARBA" id="ARBA00022481"/>
    </source>
</evidence>
<comment type="subunit">
    <text evidence="10">Homodimer.</text>
</comment>
<dbReference type="PROSITE" id="PS00409">
    <property type="entry name" value="PROKAR_NTER_METHYL"/>
    <property type="match status" value="1"/>
</dbReference>
<evidence type="ECO:0000256" key="2">
    <source>
        <dbReference type="ARBA" id="ARBA00004241"/>
    </source>
</evidence>
<evidence type="ECO:0000256" key="5">
    <source>
        <dbReference type="ARBA" id="ARBA00022692"/>
    </source>
</evidence>
<evidence type="ECO:0000256" key="7">
    <source>
        <dbReference type="ARBA" id="ARBA00023136"/>
    </source>
</evidence>
<dbReference type="InterPro" id="IPR000983">
    <property type="entry name" value="Bac_GSPG_pilin"/>
</dbReference>
<dbReference type="EMBL" id="JBHSRI010000018">
    <property type="protein sequence ID" value="MFC6039894.1"/>
    <property type="molecule type" value="Genomic_DNA"/>
</dbReference>
<keyword evidence="4" id="KW-0488">Methylation</keyword>
<dbReference type="InterPro" id="IPR045584">
    <property type="entry name" value="Pilin-like"/>
</dbReference>
<keyword evidence="5 10" id="KW-0812">Transmembrane</keyword>
<dbReference type="PIRSF" id="PIRSF029928">
    <property type="entry name" value="Late_competence_ComGC"/>
    <property type="match status" value="1"/>
</dbReference>
<accession>A0ABW1L866</accession>
<keyword evidence="8 10" id="KW-0178">Competence</keyword>
<organism evidence="11 12">
    <name type="scientific">Paenisporosarcina macmurdoensis</name>
    <dbReference type="NCBI Taxonomy" id="212659"/>
    <lineage>
        <taxon>Bacteria</taxon>
        <taxon>Bacillati</taxon>
        <taxon>Bacillota</taxon>
        <taxon>Bacilli</taxon>
        <taxon>Bacillales</taxon>
        <taxon>Caryophanaceae</taxon>
        <taxon>Paenisporosarcina</taxon>
    </lineage>
</organism>
<dbReference type="InterPro" id="IPR016940">
    <property type="entry name" value="ComGC"/>
</dbReference>
<dbReference type="PRINTS" id="PR00813">
    <property type="entry name" value="BCTERIALGSPG"/>
</dbReference>
<gene>
    <name evidence="11" type="primary">comGC</name>
    <name evidence="11" type="ORF">ACFPYN_10725</name>
</gene>
<evidence type="ECO:0000256" key="8">
    <source>
        <dbReference type="ARBA" id="ARBA00023287"/>
    </source>
</evidence>
<comment type="function">
    <text evidence="10">Required for transformation and DNA binding.</text>
</comment>
<name>A0ABW1L866_9BACL</name>